<protein>
    <submittedName>
        <fullName evidence="1">Uncharacterized protein</fullName>
    </submittedName>
</protein>
<comment type="caution">
    <text evidence="1">The sequence shown here is derived from an EMBL/GenBank/DDBJ whole genome shotgun (WGS) entry which is preliminary data.</text>
</comment>
<sequence>MLEPDPGDGYIAAPAMSHGPPGPVFDHAVLLAEVPDGHRAMDHRSALRVYVTF</sequence>
<proteinExistence type="predicted"/>
<accession>A0A7W9Q7H4</accession>
<evidence type="ECO:0000313" key="2">
    <source>
        <dbReference type="Proteomes" id="UP000588098"/>
    </source>
</evidence>
<dbReference type="RefSeq" id="WP_184569394.1">
    <property type="nucleotide sequence ID" value="NZ_JACHJL010000002.1"/>
</dbReference>
<keyword evidence="2" id="KW-1185">Reference proteome</keyword>
<evidence type="ECO:0000313" key="1">
    <source>
        <dbReference type="EMBL" id="MBB5934137.1"/>
    </source>
</evidence>
<name>A0A7W9Q7H4_9ACTN</name>
<gene>
    <name evidence="1" type="ORF">FHS42_001163</name>
</gene>
<reference evidence="1 2" key="1">
    <citation type="submission" date="2020-08" db="EMBL/GenBank/DDBJ databases">
        <title>Genomic Encyclopedia of Type Strains, Phase III (KMG-III): the genomes of soil and plant-associated and newly described type strains.</title>
        <authorList>
            <person name="Whitman W."/>
        </authorList>
    </citation>
    <scope>NUCLEOTIDE SEQUENCE [LARGE SCALE GENOMIC DNA]</scope>
    <source>
        <strain evidence="1 2">CECT 8305</strain>
    </source>
</reference>
<organism evidence="1 2">
    <name type="scientific">Streptomyces zagrosensis</name>
    <dbReference type="NCBI Taxonomy" id="1042984"/>
    <lineage>
        <taxon>Bacteria</taxon>
        <taxon>Bacillati</taxon>
        <taxon>Actinomycetota</taxon>
        <taxon>Actinomycetes</taxon>
        <taxon>Kitasatosporales</taxon>
        <taxon>Streptomycetaceae</taxon>
        <taxon>Streptomyces</taxon>
    </lineage>
</organism>
<dbReference type="Proteomes" id="UP000588098">
    <property type="component" value="Unassembled WGS sequence"/>
</dbReference>
<dbReference type="EMBL" id="JACHJL010000002">
    <property type="protein sequence ID" value="MBB5934137.1"/>
    <property type="molecule type" value="Genomic_DNA"/>
</dbReference>
<dbReference type="AlphaFoldDB" id="A0A7W9Q7H4"/>